<evidence type="ECO:0008006" key="11">
    <source>
        <dbReference type="Google" id="ProtNLM"/>
    </source>
</evidence>
<feature type="transmembrane region" description="Helical" evidence="9">
    <location>
        <begin position="61"/>
        <end position="80"/>
    </location>
</feature>
<keyword evidence="4 9" id="KW-0812">Transmembrane</keyword>
<proteinExistence type="inferred from homology"/>
<feature type="non-terminal residue" evidence="10">
    <location>
        <position position="1"/>
    </location>
</feature>
<comment type="subcellular location">
    <subcellularLocation>
        <location evidence="1">Cell membrane</location>
        <topology evidence="1">Multi-pass membrane protein</topology>
    </subcellularLocation>
</comment>
<dbReference type="InterPro" id="IPR001851">
    <property type="entry name" value="ABC_transp_permease"/>
</dbReference>
<comment type="similarity">
    <text evidence="8">Belongs to the binding-protein-dependent transport system permease family. LivHM subfamily.</text>
</comment>
<dbReference type="GO" id="GO:0006865">
    <property type="term" value="P:amino acid transport"/>
    <property type="evidence" value="ECO:0007669"/>
    <property type="project" value="UniProtKB-KW"/>
</dbReference>
<keyword evidence="6 9" id="KW-1133">Transmembrane helix</keyword>
<keyword evidence="3" id="KW-1003">Cell membrane</keyword>
<name>X1NYE0_9ZZZZ</name>
<evidence type="ECO:0000256" key="8">
    <source>
        <dbReference type="ARBA" id="ARBA00037998"/>
    </source>
</evidence>
<evidence type="ECO:0000256" key="2">
    <source>
        <dbReference type="ARBA" id="ARBA00022448"/>
    </source>
</evidence>
<keyword evidence="7 9" id="KW-0472">Membrane</keyword>
<evidence type="ECO:0000256" key="1">
    <source>
        <dbReference type="ARBA" id="ARBA00004651"/>
    </source>
</evidence>
<dbReference type="PANTHER" id="PTHR11795:SF445">
    <property type="entry name" value="AMINO ACID ABC TRANSPORTER PERMEASE PROTEIN"/>
    <property type="match status" value="1"/>
</dbReference>
<evidence type="ECO:0000256" key="7">
    <source>
        <dbReference type="ARBA" id="ARBA00023136"/>
    </source>
</evidence>
<keyword evidence="2" id="KW-0813">Transport</keyword>
<dbReference type="PANTHER" id="PTHR11795">
    <property type="entry name" value="BRANCHED-CHAIN AMINO ACID TRANSPORT SYSTEM PERMEASE PROTEIN LIVH"/>
    <property type="match status" value="1"/>
</dbReference>
<evidence type="ECO:0000256" key="6">
    <source>
        <dbReference type="ARBA" id="ARBA00022989"/>
    </source>
</evidence>
<dbReference type="InterPro" id="IPR052157">
    <property type="entry name" value="BCAA_transport_permease"/>
</dbReference>
<sequence>FGLGCAVTAFGGCATLPFYAIFPQMGMSLAIKAFIIVILGGLGSVPGALLGGIIIGVVESVGGQFVPGTIAVIFSLFAHLPQQVTRMCLL</sequence>
<protein>
    <recommendedName>
        <fullName evidence="11">Branched-chain amino acid ABC transporter permease</fullName>
    </recommendedName>
</protein>
<dbReference type="GO" id="GO:0022857">
    <property type="term" value="F:transmembrane transporter activity"/>
    <property type="evidence" value="ECO:0007669"/>
    <property type="project" value="InterPro"/>
</dbReference>
<evidence type="ECO:0000256" key="4">
    <source>
        <dbReference type="ARBA" id="ARBA00022692"/>
    </source>
</evidence>
<evidence type="ECO:0000256" key="3">
    <source>
        <dbReference type="ARBA" id="ARBA00022475"/>
    </source>
</evidence>
<evidence type="ECO:0000256" key="5">
    <source>
        <dbReference type="ARBA" id="ARBA00022970"/>
    </source>
</evidence>
<dbReference type="AlphaFoldDB" id="X1NYE0"/>
<dbReference type="GO" id="GO:0005886">
    <property type="term" value="C:plasma membrane"/>
    <property type="evidence" value="ECO:0007669"/>
    <property type="project" value="UniProtKB-SubCell"/>
</dbReference>
<evidence type="ECO:0000313" key="10">
    <source>
        <dbReference type="EMBL" id="GAI49052.1"/>
    </source>
</evidence>
<dbReference type="EMBL" id="BARV01034635">
    <property type="protein sequence ID" value="GAI49052.1"/>
    <property type="molecule type" value="Genomic_DNA"/>
</dbReference>
<reference evidence="10" key="1">
    <citation type="journal article" date="2014" name="Front. Microbiol.">
        <title>High frequency of phylogenetically diverse reductive dehalogenase-homologous genes in deep subseafloor sedimentary metagenomes.</title>
        <authorList>
            <person name="Kawai M."/>
            <person name="Futagami T."/>
            <person name="Toyoda A."/>
            <person name="Takaki Y."/>
            <person name="Nishi S."/>
            <person name="Hori S."/>
            <person name="Arai W."/>
            <person name="Tsubouchi T."/>
            <person name="Morono Y."/>
            <person name="Uchiyama I."/>
            <person name="Ito T."/>
            <person name="Fujiyama A."/>
            <person name="Inagaki F."/>
            <person name="Takami H."/>
        </authorList>
    </citation>
    <scope>NUCLEOTIDE SEQUENCE</scope>
    <source>
        <strain evidence="10">Expedition CK06-06</strain>
    </source>
</reference>
<accession>X1NYE0</accession>
<organism evidence="10">
    <name type="scientific">marine sediment metagenome</name>
    <dbReference type="NCBI Taxonomy" id="412755"/>
    <lineage>
        <taxon>unclassified sequences</taxon>
        <taxon>metagenomes</taxon>
        <taxon>ecological metagenomes</taxon>
    </lineage>
</organism>
<comment type="caution">
    <text evidence="10">The sequence shown here is derived from an EMBL/GenBank/DDBJ whole genome shotgun (WGS) entry which is preliminary data.</text>
</comment>
<evidence type="ECO:0000256" key="9">
    <source>
        <dbReference type="SAM" id="Phobius"/>
    </source>
</evidence>
<dbReference type="Pfam" id="PF02653">
    <property type="entry name" value="BPD_transp_2"/>
    <property type="match status" value="1"/>
</dbReference>
<feature type="transmembrane region" description="Helical" evidence="9">
    <location>
        <begin position="6"/>
        <end position="22"/>
    </location>
</feature>
<keyword evidence="5" id="KW-0029">Amino-acid transport</keyword>
<gene>
    <name evidence="10" type="ORF">S06H3_54195</name>
</gene>
<feature type="transmembrane region" description="Helical" evidence="9">
    <location>
        <begin position="34"/>
        <end position="55"/>
    </location>
</feature>